<gene>
    <name evidence="2" type="ORF">SDC9_113558</name>
</gene>
<organism evidence="2">
    <name type="scientific">bioreactor metagenome</name>
    <dbReference type="NCBI Taxonomy" id="1076179"/>
    <lineage>
        <taxon>unclassified sequences</taxon>
        <taxon>metagenomes</taxon>
        <taxon>ecological metagenomes</taxon>
    </lineage>
</organism>
<accession>A0A645BNF5</accession>
<protein>
    <submittedName>
        <fullName evidence="2">Uncharacterized protein</fullName>
    </submittedName>
</protein>
<evidence type="ECO:0000256" key="1">
    <source>
        <dbReference type="SAM" id="Phobius"/>
    </source>
</evidence>
<feature type="transmembrane region" description="Helical" evidence="1">
    <location>
        <begin position="27"/>
        <end position="49"/>
    </location>
</feature>
<sequence length="82" mass="9206">MAAVILMILYECWWVRYFKSEKALKDFYSSFCGVPVAGATLPVAAFFLLGLYGKSIWLMGSVIILGIGHIGIHLQHLKEIQM</sequence>
<reference evidence="2" key="1">
    <citation type="submission" date="2019-08" db="EMBL/GenBank/DDBJ databases">
        <authorList>
            <person name="Kucharzyk K."/>
            <person name="Murdoch R.W."/>
            <person name="Higgins S."/>
            <person name="Loffler F."/>
        </authorList>
    </citation>
    <scope>NUCLEOTIDE SEQUENCE</scope>
</reference>
<keyword evidence="1" id="KW-0472">Membrane</keyword>
<keyword evidence="1" id="KW-1133">Transmembrane helix</keyword>
<dbReference type="AlphaFoldDB" id="A0A645BNF5"/>
<name>A0A645BNF5_9ZZZZ</name>
<evidence type="ECO:0000313" key="2">
    <source>
        <dbReference type="EMBL" id="MPM66648.1"/>
    </source>
</evidence>
<keyword evidence="1" id="KW-0812">Transmembrane</keyword>
<feature type="transmembrane region" description="Helical" evidence="1">
    <location>
        <begin position="55"/>
        <end position="74"/>
    </location>
</feature>
<dbReference type="EMBL" id="VSSQ01021213">
    <property type="protein sequence ID" value="MPM66648.1"/>
    <property type="molecule type" value="Genomic_DNA"/>
</dbReference>
<proteinExistence type="predicted"/>
<comment type="caution">
    <text evidence="2">The sequence shown here is derived from an EMBL/GenBank/DDBJ whole genome shotgun (WGS) entry which is preliminary data.</text>
</comment>